<dbReference type="Proteomes" id="UP001206925">
    <property type="component" value="Unassembled WGS sequence"/>
</dbReference>
<keyword evidence="2" id="KW-1185">Reference proteome</keyword>
<sequence>CVTARFQGESEKLGDDRSEMIWEPPTCALVCRNMINSRSLLMIKARELFLLIPIPNRASKALLMEFLAAKKKSKQLTDQ</sequence>
<reference evidence="1" key="1">
    <citation type="submission" date="2022-06" db="EMBL/GenBank/DDBJ databases">
        <title>Uncovering the hologenomic basis of an extraordinary plant invasion.</title>
        <authorList>
            <person name="Bieker V.C."/>
            <person name="Martin M.D."/>
            <person name="Gilbert T."/>
            <person name="Hodgins K."/>
            <person name="Battlay P."/>
            <person name="Petersen B."/>
            <person name="Wilson J."/>
        </authorList>
    </citation>
    <scope>NUCLEOTIDE SEQUENCE</scope>
    <source>
        <strain evidence="1">AA19_3_7</strain>
        <tissue evidence="1">Leaf</tissue>
    </source>
</reference>
<organism evidence="1 2">
    <name type="scientific">Ambrosia artemisiifolia</name>
    <name type="common">Common ragweed</name>
    <dbReference type="NCBI Taxonomy" id="4212"/>
    <lineage>
        <taxon>Eukaryota</taxon>
        <taxon>Viridiplantae</taxon>
        <taxon>Streptophyta</taxon>
        <taxon>Embryophyta</taxon>
        <taxon>Tracheophyta</taxon>
        <taxon>Spermatophyta</taxon>
        <taxon>Magnoliopsida</taxon>
        <taxon>eudicotyledons</taxon>
        <taxon>Gunneridae</taxon>
        <taxon>Pentapetalae</taxon>
        <taxon>asterids</taxon>
        <taxon>campanulids</taxon>
        <taxon>Asterales</taxon>
        <taxon>Asteraceae</taxon>
        <taxon>Asteroideae</taxon>
        <taxon>Heliantheae alliance</taxon>
        <taxon>Heliantheae</taxon>
        <taxon>Ambrosia</taxon>
    </lineage>
</organism>
<name>A0AAD5CE97_AMBAR</name>
<evidence type="ECO:0000313" key="1">
    <source>
        <dbReference type="EMBL" id="KAI7740296.1"/>
    </source>
</evidence>
<dbReference type="AlphaFoldDB" id="A0AAD5CE97"/>
<proteinExistence type="predicted"/>
<evidence type="ECO:0000313" key="2">
    <source>
        <dbReference type="Proteomes" id="UP001206925"/>
    </source>
</evidence>
<gene>
    <name evidence="1" type="ORF">M8C21_015735</name>
</gene>
<comment type="caution">
    <text evidence="1">The sequence shown here is derived from an EMBL/GenBank/DDBJ whole genome shotgun (WGS) entry which is preliminary data.</text>
</comment>
<accession>A0AAD5CE97</accession>
<feature type="non-terminal residue" evidence="1">
    <location>
        <position position="79"/>
    </location>
</feature>
<protein>
    <submittedName>
        <fullName evidence="1">Uncharacterized protein</fullName>
    </submittedName>
</protein>
<dbReference type="EMBL" id="JAMZMK010008470">
    <property type="protein sequence ID" value="KAI7740296.1"/>
    <property type="molecule type" value="Genomic_DNA"/>
</dbReference>